<evidence type="ECO:0000313" key="1">
    <source>
        <dbReference type="EMBL" id="VAW52343.1"/>
    </source>
</evidence>
<proteinExistence type="predicted"/>
<sequence>MIHMIFEGEQLGDLLAALEPEWKARTRAERVLMETCSHAKTKGNAK</sequence>
<dbReference type="EMBL" id="UOFD01000046">
    <property type="protein sequence ID" value="VAW52343.1"/>
    <property type="molecule type" value="Genomic_DNA"/>
</dbReference>
<name>A0A3B0WJ49_9ZZZZ</name>
<dbReference type="AlphaFoldDB" id="A0A3B0WJ49"/>
<accession>A0A3B0WJ49</accession>
<gene>
    <name evidence="1" type="ORF">MNBD_GAMMA06-750</name>
</gene>
<reference evidence="1" key="1">
    <citation type="submission" date="2018-06" db="EMBL/GenBank/DDBJ databases">
        <authorList>
            <person name="Zhirakovskaya E."/>
        </authorList>
    </citation>
    <scope>NUCLEOTIDE SEQUENCE</scope>
</reference>
<organism evidence="1">
    <name type="scientific">hydrothermal vent metagenome</name>
    <dbReference type="NCBI Taxonomy" id="652676"/>
    <lineage>
        <taxon>unclassified sequences</taxon>
        <taxon>metagenomes</taxon>
        <taxon>ecological metagenomes</taxon>
    </lineage>
</organism>
<protein>
    <submittedName>
        <fullName evidence="1">Uncharacterized protein</fullName>
    </submittedName>
</protein>